<dbReference type="PANTHER" id="PTHR34406:SF1">
    <property type="entry name" value="PROTEIN YCEI"/>
    <property type="match status" value="1"/>
</dbReference>
<sequence length="176" mass="19595">MKTINYLFLAGALILFSAFTIASTINWKVSDKHSVKFSGTEVEGVFKTLEGDVILDQNDLSASKLSFTIDVNSINTGNGMKNKHAVSDKWFDAEKYPTITFNSSEVFKEENQMKVKGIMTIHGVSKEMTIPFSFSDNTIKSKFSVQRLDFKVGTMKGMSKKVSDKISLDVTIPLTK</sequence>
<name>A0A3E1EX57_9FLAO</name>
<dbReference type="SMART" id="SM00867">
    <property type="entry name" value="YceI"/>
    <property type="match status" value="1"/>
</dbReference>
<dbReference type="Gene3D" id="2.40.128.110">
    <property type="entry name" value="Lipid/polyisoprenoid-binding, YceI-like"/>
    <property type="match status" value="1"/>
</dbReference>
<dbReference type="OrthoDB" id="9811006at2"/>
<dbReference type="EMBL" id="QURB01000005">
    <property type="protein sequence ID" value="RFC54112.1"/>
    <property type="molecule type" value="Genomic_DNA"/>
</dbReference>
<dbReference type="SUPFAM" id="SSF101874">
    <property type="entry name" value="YceI-like"/>
    <property type="match status" value="1"/>
</dbReference>
<feature type="domain" description="Lipid/polyisoprenoid-binding YceI-like" evidence="1">
    <location>
        <begin position="26"/>
        <end position="175"/>
    </location>
</feature>
<dbReference type="RefSeq" id="WP_116880952.1">
    <property type="nucleotide sequence ID" value="NZ_QURB01000005.1"/>
</dbReference>
<organism evidence="2 3">
    <name type="scientific">Brumimicrobium aurantiacum</name>
    <dbReference type="NCBI Taxonomy" id="1737063"/>
    <lineage>
        <taxon>Bacteria</taxon>
        <taxon>Pseudomonadati</taxon>
        <taxon>Bacteroidota</taxon>
        <taxon>Flavobacteriia</taxon>
        <taxon>Flavobacteriales</taxon>
        <taxon>Crocinitomicaceae</taxon>
        <taxon>Brumimicrobium</taxon>
    </lineage>
</organism>
<dbReference type="Pfam" id="PF04264">
    <property type="entry name" value="YceI"/>
    <property type="match status" value="1"/>
</dbReference>
<keyword evidence="3" id="KW-1185">Reference proteome</keyword>
<reference evidence="2 3" key="1">
    <citation type="submission" date="2018-08" db="EMBL/GenBank/DDBJ databases">
        <title>The draft genome squence of Brumimicrobium sp. N62.</title>
        <authorList>
            <person name="Du Z.-J."/>
            <person name="Luo H.-R."/>
        </authorList>
    </citation>
    <scope>NUCLEOTIDE SEQUENCE [LARGE SCALE GENOMIC DNA]</scope>
    <source>
        <strain evidence="2 3">N62</strain>
    </source>
</reference>
<evidence type="ECO:0000259" key="1">
    <source>
        <dbReference type="SMART" id="SM00867"/>
    </source>
</evidence>
<dbReference type="InterPro" id="IPR007372">
    <property type="entry name" value="Lipid/polyisoprenoid-bd_YceI"/>
</dbReference>
<protein>
    <submittedName>
        <fullName evidence="2">YceI family protein</fullName>
    </submittedName>
</protein>
<gene>
    <name evidence="2" type="ORF">DXU93_08980</name>
</gene>
<comment type="caution">
    <text evidence="2">The sequence shown here is derived from an EMBL/GenBank/DDBJ whole genome shotgun (WGS) entry which is preliminary data.</text>
</comment>
<proteinExistence type="predicted"/>
<dbReference type="InterPro" id="IPR036761">
    <property type="entry name" value="TTHA0802/YceI-like_sf"/>
</dbReference>
<evidence type="ECO:0000313" key="3">
    <source>
        <dbReference type="Proteomes" id="UP000257127"/>
    </source>
</evidence>
<accession>A0A3E1EX57</accession>
<dbReference type="Proteomes" id="UP000257127">
    <property type="component" value="Unassembled WGS sequence"/>
</dbReference>
<evidence type="ECO:0000313" key="2">
    <source>
        <dbReference type="EMBL" id="RFC54112.1"/>
    </source>
</evidence>
<dbReference type="PANTHER" id="PTHR34406">
    <property type="entry name" value="PROTEIN YCEI"/>
    <property type="match status" value="1"/>
</dbReference>
<dbReference type="AlphaFoldDB" id="A0A3E1EX57"/>